<comment type="caution">
    <text evidence="4">The sequence shown here is derived from an EMBL/GenBank/DDBJ whole genome shotgun (WGS) entry which is preliminary data.</text>
</comment>
<feature type="chain" id="PRO_5003477985" description="Outer membrane protein beta-barrel domain-containing protein" evidence="2">
    <location>
        <begin position="24"/>
        <end position="973"/>
    </location>
</feature>
<protein>
    <recommendedName>
        <fullName evidence="3">Outer membrane protein beta-barrel domain-containing protein</fullName>
    </recommendedName>
</protein>
<evidence type="ECO:0000313" key="4">
    <source>
        <dbReference type="EMBL" id="EHB91997.1"/>
    </source>
</evidence>
<feature type="region of interest" description="Disordered" evidence="1">
    <location>
        <begin position="936"/>
        <end position="973"/>
    </location>
</feature>
<dbReference type="RefSeq" id="WP_009134852.1">
    <property type="nucleotide sequence ID" value="NZ_CP102250.1"/>
</dbReference>
<name>G5H8W0_9BACT</name>
<gene>
    <name evidence="4" type="ORF">HMPREF9450_02046</name>
</gene>
<feature type="domain" description="Outer membrane protein beta-barrel" evidence="3">
    <location>
        <begin position="458"/>
        <end position="926"/>
    </location>
</feature>
<evidence type="ECO:0000259" key="3">
    <source>
        <dbReference type="Pfam" id="PF14905"/>
    </source>
</evidence>
<dbReference type="GO" id="GO:0030246">
    <property type="term" value="F:carbohydrate binding"/>
    <property type="evidence" value="ECO:0007669"/>
    <property type="project" value="InterPro"/>
</dbReference>
<accession>G5H8W0</accession>
<dbReference type="Proteomes" id="UP000006008">
    <property type="component" value="Unassembled WGS sequence"/>
</dbReference>
<dbReference type="EMBL" id="ADLD01000013">
    <property type="protein sequence ID" value="EHB91997.1"/>
    <property type="molecule type" value="Genomic_DNA"/>
</dbReference>
<sequence length="973" mass="107709">MKMKLIKSAFPIFLLFLSVSAFAQQAGSVTGTLQDAQTKEPMAGAMVEIFPVSDSAARRYVTANAQGRFSVTGLPYREYAYNVTFLGYDTLAGSVKVNRAAVALGVLQMAQKAQDLDEVLVSARAMRTSSKGDTVVYNSGAFKVTQDAATEDLLKKMPGISVQNGTVTAHGETVQKILVDGKEFFGSDVTTAIKNLPAEAIDKVEVFNKLSDQAEFSGVDDGEGYKAINLVTRKNMNRGTFGKFYAGYGFNDKYNAGASLNLFNDKRRFSIIGMANNVNQQNFAIDDILGVVGTSNSGGGGARHRSGREMSNFMVGNQSGVSTVYSLGVNYSEEWSEKVKFDGSYFFNSTKTHVNTVTNRNYYLGDDSTQYYDALGIRDTRNYNHRFNARLDYKINENNSLMFRPSVSLQTNDASSSDTLTTMLSANAMENALVNLFRSTTSSHTEGYNISGNLIYRHKFGEKLGRTLTVMFGGGVSKNDGKQDQYSLTRYFNPDSESLLDQYIANNSRSYRLSGHVMYSEPLSEKSQLLFSYNANYSYSDRDKRSYQRPEYIMIDSLSNTYNSGYLTQQVGPGFRYNNKKVMVIGNLSYQYSTLAGDQQFPKVTKTSADFNNLVYMALLDVKFNPTNTLRAMLRSSTNNPSVTQLQDVLDVSNPLFVSQGNPNLRPVYANRMFVRYVNTNVTKGRTFMAMLGGSMQSNYISNATVIAGKNGYEVKDPAGNTVIVLNQGAQYSRPVNMNGYWNVNGMMSYGLPVSFLKSNLNVNLGINYAATPNIFNEVKSTTNTTTYTAGAVLGSNISEKLDFTLGYDVGYNVASNKVRKESNNRYVNQQVSGNFKWITWAGITLQANGSYLKYSGITDSFVEDYFLLNASIGKKIFKHQRGEINVSAYDLLNQNKSFSRNVTDIYIENVKTNVLGRYFSINLIYNLRRFGGKNVDASSTRRGETPDSLHDGRPPMGRPPMGPPPGGHRGPM</sequence>
<reference evidence="4 5" key="1">
    <citation type="submission" date="2011-08" db="EMBL/GenBank/DDBJ databases">
        <title>The Genome Sequence of Alistipes indistinctus YIT 12060.</title>
        <authorList>
            <consortium name="The Broad Institute Genome Sequencing Platform"/>
            <person name="Earl A."/>
            <person name="Ward D."/>
            <person name="Feldgarden M."/>
            <person name="Gevers D."/>
            <person name="Morotomi M."/>
            <person name="Young S.K."/>
            <person name="Zeng Q."/>
            <person name="Gargeya S."/>
            <person name="Fitzgerald M."/>
            <person name="Haas B."/>
            <person name="Abouelleil A."/>
            <person name="Alvarado L."/>
            <person name="Arachchi H.M."/>
            <person name="Berlin A."/>
            <person name="Brown A."/>
            <person name="Chapman S.B."/>
            <person name="Chen Z."/>
            <person name="Dunbar C."/>
            <person name="Freedman E."/>
            <person name="Gearin G."/>
            <person name="Gellesch M."/>
            <person name="Goldberg J."/>
            <person name="Griggs A."/>
            <person name="Gujja S."/>
            <person name="Heiman D."/>
            <person name="Howarth C."/>
            <person name="Larson L."/>
            <person name="Lui A."/>
            <person name="MacDonald P.J.P."/>
            <person name="Montmayeur A."/>
            <person name="Murphy C."/>
            <person name="Neiman D."/>
            <person name="Pearson M."/>
            <person name="Priest M."/>
            <person name="Roberts A."/>
            <person name="Saif S."/>
            <person name="Shea T."/>
            <person name="Shenoy N."/>
            <person name="Sisk P."/>
            <person name="Stolte C."/>
            <person name="Sykes S."/>
            <person name="Wortman J."/>
            <person name="Nusbaum C."/>
            <person name="Birren B."/>
        </authorList>
    </citation>
    <scope>NUCLEOTIDE SEQUENCE [LARGE SCALE GENOMIC DNA]</scope>
    <source>
        <strain evidence="4 5">YIT 12060</strain>
    </source>
</reference>
<dbReference type="PATRIC" id="fig|742725.3.peg.2143"/>
<dbReference type="SUPFAM" id="SSF56935">
    <property type="entry name" value="Porins"/>
    <property type="match status" value="1"/>
</dbReference>
<dbReference type="GeneID" id="92814929"/>
<feature type="compositionally biased region" description="Basic and acidic residues" evidence="1">
    <location>
        <begin position="940"/>
        <end position="954"/>
    </location>
</feature>
<keyword evidence="5" id="KW-1185">Reference proteome</keyword>
<dbReference type="AlphaFoldDB" id="G5H8W0"/>
<evidence type="ECO:0000256" key="1">
    <source>
        <dbReference type="SAM" id="MobiDB-lite"/>
    </source>
</evidence>
<dbReference type="HOGENOM" id="CLU_012729_0_1_10"/>
<evidence type="ECO:0000313" key="5">
    <source>
        <dbReference type="Proteomes" id="UP000006008"/>
    </source>
</evidence>
<dbReference type="InterPro" id="IPR041700">
    <property type="entry name" value="OMP_b-brl_3"/>
</dbReference>
<dbReference type="Pfam" id="PF13620">
    <property type="entry name" value="CarboxypepD_reg"/>
    <property type="match status" value="1"/>
</dbReference>
<evidence type="ECO:0000256" key="2">
    <source>
        <dbReference type="SAM" id="SignalP"/>
    </source>
</evidence>
<feature type="compositionally biased region" description="Pro residues" evidence="1">
    <location>
        <begin position="957"/>
        <end position="967"/>
    </location>
</feature>
<dbReference type="STRING" id="742725.HMPREF9450_02046"/>
<dbReference type="InterPro" id="IPR013784">
    <property type="entry name" value="Carb-bd-like_fold"/>
</dbReference>
<dbReference type="Pfam" id="PF14905">
    <property type="entry name" value="OMP_b-brl_3"/>
    <property type="match status" value="1"/>
</dbReference>
<keyword evidence="2" id="KW-0732">Signal</keyword>
<dbReference type="Gene3D" id="2.60.40.1120">
    <property type="entry name" value="Carboxypeptidase-like, regulatory domain"/>
    <property type="match status" value="1"/>
</dbReference>
<organism evidence="4 5">
    <name type="scientific">Alistipes indistinctus YIT 12060</name>
    <dbReference type="NCBI Taxonomy" id="742725"/>
    <lineage>
        <taxon>Bacteria</taxon>
        <taxon>Pseudomonadati</taxon>
        <taxon>Bacteroidota</taxon>
        <taxon>Bacteroidia</taxon>
        <taxon>Bacteroidales</taxon>
        <taxon>Rikenellaceae</taxon>
        <taxon>Alistipes</taxon>
    </lineage>
</organism>
<proteinExistence type="predicted"/>
<dbReference type="eggNOG" id="COG4932">
    <property type="taxonomic scope" value="Bacteria"/>
</dbReference>
<dbReference type="SUPFAM" id="SSF49452">
    <property type="entry name" value="Starch-binding domain-like"/>
    <property type="match status" value="1"/>
</dbReference>
<feature type="signal peptide" evidence="2">
    <location>
        <begin position="1"/>
        <end position="23"/>
    </location>
</feature>